<evidence type="ECO:0000313" key="1">
    <source>
        <dbReference type="EnsemblPlants" id="Bra018352.1-P"/>
    </source>
</evidence>
<dbReference type="HOGENOM" id="CLU_1930506_0_0_1"/>
<dbReference type="Gramene" id="Bra018352.1">
    <property type="protein sequence ID" value="Bra018352.1-P"/>
    <property type="gene ID" value="Bra018352"/>
</dbReference>
<dbReference type="AlphaFoldDB" id="M4DPB1"/>
<evidence type="ECO:0000313" key="2">
    <source>
        <dbReference type="Proteomes" id="UP000011750"/>
    </source>
</evidence>
<reference evidence="1 2" key="1">
    <citation type="journal article" date="2011" name="Nat. Genet.">
        <title>The genome of the mesopolyploid crop species Brassica rapa.</title>
        <authorList>
            <consortium name="Brassica rapa Genome Sequencing Project Consortium"/>
            <person name="Wang X."/>
            <person name="Wang H."/>
            <person name="Wang J."/>
            <person name="Sun R."/>
            <person name="Wu J."/>
            <person name="Liu S."/>
            <person name="Bai Y."/>
            <person name="Mun J.H."/>
            <person name="Bancroft I."/>
            <person name="Cheng F."/>
            <person name="Huang S."/>
            <person name="Li X."/>
            <person name="Hua W."/>
            <person name="Wang J."/>
            <person name="Wang X."/>
            <person name="Freeling M."/>
            <person name="Pires J.C."/>
            <person name="Paterson A.H."/>
            <person name="Chalhoub B."/>
            <person name="Wang B."/>
            <person name="Hayward A."/>
            <person name="Sharpe A.G."/>
            <person name="Park B.S."/>
            <person name="Weisshaar B."/>
            <person name="Liu B."/>
            <person name="Li B."/>
            <person name="Liu B."/>
            <person name="Tong C."/>
            <person name="Song C."/>
            <person name="Duran C."/>
            <person name="Peng C."/>
            <person name="Geng C."/>
            <person name="Koh C."/>
            <person name="Lin C."/>
            <person name="Edwards D."/>
            <person name="Mu D."/>
            <person name="Shen D."/>
            <person name="Soumpourou E."/>
            <person name="Li F."/>
            <person name="Fraser F."/>
            <person name="Conant G."/>
            <person name="Lassalle G."/>
            <person name="King G.J."/>
            <person name="Bonnema G."/>
            <person name="Tang H."/>
            <person name="Wang H."/>
            <person name="Belcram H."/>
            <person name="Zhou H."/>
            <person name="Hirakawa H."/>
            <person name="Abe H."/>
            <person name="Guo H."/>
            <person name="Wang H."/>
            <person name="Jin H."/>
            <person name="Parkin I.A."/>
            <person name="Batley J."/>
            <person name="Kim J.S."/>
            <person name="Just J."/>
            <person name="Li J."/>
            <person name="Xu J."/>
            <person name="Deng J."/>
            <person name="Kim J.A."/>
            <person name="Li J."/>
            <person name="Yu J."/>
            <person name="Meng J."/>
            <person name="Wang J."/>
            <person name="Min J."/>
            <person name="Poulain J."/>
            <person name="Wang J."/>
            <person name="Hatakeyama K."/>
            <person name="Wu K."/>
            <person name="Wang L."/>
            <person name="Fang L."/>
            <person name="Trick M."/>
            <person name="Links M.G."/>
            <person name="Zhao M."/>
            <person name="Jin M."/>
            <person name="Ramchiary N."/>
            <person name="Drou N."/>
            <person name="Berkman P.J."/>
            <person name="Cai Q."/>
            <person name="Huang Q."/>
            <person name="Li R."/>
            <person name="Tabata S."/>
            <person name="Cheng S."/>
            <person name="Zhang S."/>
            <person name="Zhang S."/>
            <person name="Huang S."/>
            <person name="Sato S."/>
            <person name="Sun S."/>
            <person name="Kwon S.J."/>
            <person name="Choi S.R."/>
            <person name="Lee T.H."/>
            <person name="Fan W."/>
            <person name="Zhao X."/>
            <person name="Tan X."/>
            <person name="Xu X."/>
            <person name="Wang Y."/>
            <person name="Qiu Y."/>
            <person name="Yin Y."/>
            <person name="Li Y."/>
            <person name="Du Y."/>
            <person name="Liao Y."/>
            <person name="Lim Y."/>
            <person name="Narusaka Y."/>
            <person name="Wang Y."/>
            <person name="Wang Z."/>
            <person name="Li Z."/>
            <person name="Wang Z."/>
            <person name="Xiong Z."/>
            <person name="Zhang Z."/>
        </authorList>
    </citation>
    <scope>NUCLEOTIDE SEQUENCE [LARGE SCALE GENOMIC DNA]</scope>
    <source>
        <strain evidence="1 2">cv. Chiifu-401-42</strain>
    </source>
</reference>
<dbReference type="InParanoid" id="M4DPB1"/>
<keyword evidence="2" id="KW-1185">Reference proteome</keyword>
<dbReference type="EnsemblPlants" id="Bra018352.1">
    <property type="protein sequence ID" value="Bra018352.1-P"/>
    <property type="gene ID" value="Bra018352"/>
</dbReference>
<sequence>MWIALSVSETSLRHQISIKRSRRKLPPLLNRLRRRLLESDRKEIRRKKMKKTICLRNHLPLRCCHVPTRDDTEKPLIKARLCKAVAPLKSLSRDPLKLTLSRSQALSSSNPLHAQALSSSNPLKLRLSLVR</sequence>
<proteinExistence type="predicted"/>
<name>M4DPB1_BRACM</name>
<dbReference type="Proteomes" id="UP000011750">
    <property type="component" value="Chromosome A05"/>
</dbReference>
<organism evidence="1 2">
    <name type="scientific">Brassica campestris</name>
    <name type="common">Field mustard</name>
    <dbReference type="NCBI Taxonomy" id="3711"/>
    <lineage>
        <taxon>Eukaryota</taxon>
        <taxon>Viridiplantae</taxon>
        <taxon>Streptophyta</taxon>
        <taxon>Embryophyta</taxon>
        <taxon>Tracheophyta</taxon>
        <taxon>Spermatophyta</taxon>
        <taxon>Magnoliopsida</taxon>
        <taxon>eudicotyledons</taxon>
        <taxon>Gunneridae</taxon>
        <taxon>Pentapetalae</taxon>
        <taxon>rosids</taxon>
        <taxon>malvids</taxon>
        <taxon>Brassicales</taxon>
        <taxon>Brassicaceae</taxon>
        <taxon>Brassiceae</taxon>
        <taxon>Brassica</taxon>
    </lineage>
</organism>
<reference evidence="1 2" key="2">
    <citation type="journal article" date="2018" name="Hortic Res">
        <title>Improved Brassica rapa reference genome by single-molecule sequencing and chromosome conformation capture technologies.</title>
        <authorList>
            <person name="Zhang L."/>
            <person name="Cai X."/>
            <person name="Wu J."/>
            <person name="Liu M."/>
            <person name="Grob S."/>
            <person name="Cheng F."/>
            <person name="Liang J."/>
            <person name="Cai C."/>
            <person name="Liu Z."/>
            <person name="Liu B."/>
            <person name="Wang F."/>
            <person name="Li S."/>
            <person name="Liu F."/>
            <person name="Li X."/>
            <person name="Cheng L."/>
            <person name="Yang W."/>
            <person name="Li M.H."/>
            <person name="Grossniklaus U."/>
            <person name="Zheng H."/>
            <person name="Wang X."/>
        </authorList>
    </citation>
    <scope>NUCLEOTIDE SEQUENCE [LARGE SCALE GENOMIC DNA]</scope>
    <source>
        <strain evidence="1 2">cv. Chiifu-401-42</strain>
    </source>
</reference>
<protein>
    <submittedName>
        <fullName evidence="1">Uncharacterized protein</fullName>
    </submittedName>
</protein>
<reference evidence="1" key="3">
    <citation type="submission" date="2023-03" db="UniProtKB">
        <authorList>
            <consortium name="EnsemblPlants"/>
        </authorList>
    </citation>
    <scope>IDENTIFICATION</scope>
    <source>
        <strain evidence="1">cv. Chiifu-401-42</strain>
    </source>
</reference>
<accession>M4DPB1</accession>